<gene>
    <name evidence="1" type="ORF">MPL1032_70071</name>
</gene>
<proteinExistence type="predicted"/>
<dbReference type="PANTHER" id="PTHR22603">
    <property type="entry name" value="CHOLINE/ETHANOALAMINE KINASE"/>
    <property type="match status" value="1"/>
</dbReference>
<accession>A0A0K2W6J3</accession>
<sequence>MQRRIGEADSPAERQLEKMLSSVPAWYGREIYYRPIFGGFSNSNWHVRVVGEQKTFFVKIPGPGTEKFIDRVASLEASRRAHALGIGPQPYDYLHDHGVEIYDFMENARSCTRRDIHVPEFRNRTIDLYRAFNGSAPLGLTKTVFDMIDEHIEQLRDLNGVLSHDFPSLYKEYQVARAALEASGLDIVPCYNDPALANFLISDDGRIMIVDFEYASNNDRCFDLATWCVEMLLSDTQQNEAIERYFGSVDPKTQSRMFLYRMLGDFKWSLWSMIQMRISTIDFDFYKFGSWKLMRLRSTIRDPRWRQALASI</sequence>
<dbReference type="Pfam" id="PF01633">
    <property type="entry name" value="Choline_kinase"/>
    <property type="match status" value="1"/>
</dbReference>
<organism evidence="1 2">
    <name type="scientific">Mesorhizobium plurifarium</name>
    <dbReference type="NCBI Taxonomy" id="69974"/>
    <lineage>
        <taxon>Bacteria</taxon>
        <taxon>Pseudomonadati</taxon>
        <taxon>Pseudomonadota</taxon>
        <taxon>Alphaproteobacteria</taxon>
        <taxon>Hyphomicrobiales</taxon>
        <taxon>Phyllobacteriaceae</taxon>
        <taxon>Mesorhizobium</taxon>
    </lineage>
</organism>
<dbReference type="SUPFAM" id="SSF56112">
    <property type="entry name" value="Protein kinase-like (PK-like)"/>
    <property type="match status" value="1"/>
</dbReference>
<dbReference type="EMBL" id="CCND01000050">
    <property type="protein sequence ID" value="CDX62800.1"/>
    <property type="molecule type" value="Genomic_DNA"/>
</dbReference>
<dbReference type="PANTHER" id="PTHR22603:SF66">
    <property type="entry name" value="ETHANOLAMINE KINASE"/>
    <property type="match status" value="1"/>
</dbReference>
<name>A0A0K2W6J3_MESPL</name>
<dbReference type="GO" id="GO:0004305">
    <property type="term" value="F:ethanolamine kinase activity"/>
    <property type="evidence" value="ECO:0007669"/>
    <property type="project" value="TreeGrafter"/>
</dbReference>
<dbReference type="InterPro" id="IPR011009">
    <property type="entry name" value="Kinase-like_dom_sf"/>
</dbReference>
<reference evidence="2" key="1">
    <citation type="submission" date="2014-08" db="EMBL/GenBank/DDBJ databases">
        <authorList>
            <person name="Edwards T."/>
        </authorList>
    </citation>
    <scope>NUCLEOTIDE SEQUENCE [LARGE SCALE GENOMIC DNA]</scope>
</reference>
<dbReference type="Gene3D" id="3.90.1200.10">
    <property type="match status" value="1"/>
</dbReference>
<protein>
    <recommendedName>
        <fullName evidence="3">Choline/ethanolamine kinase--aminoglycoside phosphotransferase</fullName>
    </recommendedName>
</protein>
<dbReference type="Proteomes" id="UP000182888">
    <property type="component" value="Unassembled WGS sequence"/>
</dbReference>
<dbReference type="Gene3D" id="3.30.200.20">
    <property type="entry name" value="Phosphorylase Kinase, domain 1"/>
    <property type="match status" value="1"/>
</dbReference>
<dbReference type="GO" id="GO:0006646">
    <property type="term" value="P:phosphatidylethanolamine biosynthetic process"/>
    <property type="evidence" value="ECO:0007669"/>
    <property type="project" value="TreeGrafter"/>
</dbReference>
<evidence type="ECO:0000313" key="2">
    <source>
        <dbReference type="Proteomes" id="UP000182888"/>
    </source>
</evidence>
<evidence type="ECO:0008006" key="3">
    <source>
        <dbReference type="Google" id="ProtNLM"/>
    </source>
</evidence>
<dbReference type="AlphaFoldDB" id="A0A0K2W6J3"/>
<dbReference type="GO" id="GO:0005737">
    <property type="term" value="C:cytoplasm"/>
    <property type="evidence" value="ECO:0007669"/>
    <property type="project" value="TreeGrafter"/>
</dbReference>
<dbReference type="CDD" id="cd05151">
    <property type="entry name" value="ChoK-like"/>
    <property type="match status" value="1"/>
</dbReference>
<evidence type="ECO:0000313" key="1">
    <source>
        <dbReference type="EMBL" id="CDX62800.1"/>
    </source>
</evidence>